<keyword evidence="3" id="KW-0472">Membrane</keyword>
<evidence type="ECO:0000256" key="1">
    <source>
        <dbReference type="ARBA" id="ARBA00009108"/>
    </source>
</evidence>
<protein>
    <submittedName>
        <fullName evidence="4">DUF881 domain-containing protein</fullName>
    </submittedName>
</protein>
<comment type="similarity">
    <text evidence="1">Belongs to the UPF0749 family.</text>
</comment>
<organism evidence="4 5">
    <name type="scientific">Nocardioides yefusunii</name>
    <dbReference type="NCBI Taxonomy" id="2500546"/>
    <lineage>
        <taxon>Bacteria</taxon>
        <taxon>Bacillati</taxon>
        <taxon>Actinomycetota</taxon>
        <taxon>Actinomycetes</taxon>
        <taxon>Propionibacteriales</taxon>
        <taxon>Nocardioidaceae</taxon>
        <taxon>Nocardioides</taxon>
    </lineage>
</organism>
<dbReference type="EMBL" id="JBHSQI010000001">
    <property type="protein sequence ID" value="MFC6152397.1"/>
    <property type="molecule type" value="Genomic_DNA"/>
</dbReference>
<dbReference type="RefSeq" id="WP_128220639.1">
    <property type="nucleotide sequence ID" value="NZ_CP034929.1"/>
</dbReference>
<keyword evidence="5" id="KW-1185">Reference proteome</keyword>
<evidence type="ECO:0000256" key="2">
    <source>
        <dbReference type="SAM" id="MobiDB-lite"/>
    </source>
</evidence>
<dbReference type="Gene3D" id="3.30.70.1880">
    <property type="entry name" value="Protein of unknown function DUF881"/>
    <property type="match status" value="1"/>
</dbReference>
<name>A0ABW1QU34_9ACTN</name>
<feature type="region of interest" description="Disordered" evidence="2">
    <location>
        <begin position="1"/>
        <end position="21"/>
    </location>
</feature>
<accession>A0ABW1QU34</accession>
<feature type="region of interest" description="Disordered" evidence="2">
    <location>
        <begin position="36"/>
        <end position="61"/>
    </location>
</feature>
<proteinExistence type="inferred from homology"/>
<keyword evidence="3" id="KW-0812">Transmembrane</keyword>
<evidence type="ECO:0000313" key="4">
    <source>
        <dbReference type="EMBL" id="MFC6152397.1"/>
    </source>
</evidence>
<dbReference type="Proteomes" id="UP001596098">
    <property type="component" value="Unassembled WGS sequence"/>
</dbReference>
<comment type="caution">
    <text evidence="4">The sequence shown here is derived from an EMBL/GenBank/DDBJ whole genome shotgun (WGS) entry which is preliminary data.</text>
</comment>
<evidence type="ECO:0000256" key="3">
    <source>
        <dbReference type="SAM" id="Phobius"/>
    </source>
</evidence>
<feature type="transmembrane region" description="Helical" evidence="3">
    <location>
        <begin position="114"/>
        <end position="135"/>
    </location>
</feature>
<feature type="compositionally biased region" description="Acidic residues" evidence="2">
    <location>
        <begin position="1"/>
        <end position="17"/>
    </location>
</feature>
<reference evidence="5" key="1">
    <citation type="journal article" date="2019" name="Int. J. Syst. Evol. Microbiol.">
        <title>The Global Catalogue of Microorganisms (GCM) 10K type strain sequencing project: providing services to taxonomists for standard genome sequencing and annotation.</title>
        <authorList>
            <consortium name="The Broad Institute Genomics Platform"/>
            <consortium name="The Broad Institute Genome Sequencing Center for Infectious Disease"/>
            <person name="Wu L."/>
            <person name="Ma J."/>
        </authorList>
    </citation>
    <scope>NUCLEOTIDE SEQUENCE [LARGE SCALE GENOMIC DNA]</scope>
    <source>
        <strain evidence="5">DFY28</strain>
    </source>
</reference>
<gene>
    <name evidence="4" type="ORF">ACFPWU_01795</name>
</gene>
<dbReference type="PANTHER" id="PTHR37313">
    <property type="entry name" value="UPF0749 PROTEIN RV1825"/>
    <property type="match status" value="1"/>
</dbReference>
<dbReference type="Pfam" id="PF05949">
    <property type="entry name" value="DUF881"/>
    <property type="match status" value="1"/>
</dbReference>
<sequence>MREYDEFGNEYDPEYDDAPATRTMRVPALPLEEYQRAAGESDETDAGAHTRGVSVAAPRGTGPTYAGTSTVVMPLLDLVTKQSMDEDYSLVAARRRAAGRAPGRRGADDNQRRIGTAATVVVVAISALVATVAGAQTSRNADVTALGRAALVERIQIAKENVRELRATAGDMTAANATLEESSRALQAEEAAAADQVRSLGTLSGFLAVTGPGIRIVVDDGPGETRRSKVRDDDLIFLVQGLWSAGAEAVAINGQRLSVLSPIQNSGQAIHVNVRPLSPPYRVEAIGDPDTLEGALLASTGGATFYNVANELGFGVSVEDVEVLELPATRVRSLRHVEKLDDDKLSKQEDDE</sequence>
<evidence type="ECO:0000313" key="5">
    <source>
        <dbReference type="Proteomes" id="UP001596098"/>
    </source>
</evidence>
<dbReference type="InterPro" id="IPR010273">
    <property type="entry name" value="DUF881"/>
</dbReference>
<dbReference type="PANTHER" id="PTHR37313:SF1">
    <property type="entry name" value="UPF0749 PROTEIN RV1823"/>
    <property type="match status" value="1"/>
</dbReference>
<keyword evidence="3" id="KW-1133">Transmembrane helix</keyword>